<evidence type="ECO:0000313" key="3">
    <source>
        <dbReference type="Proteomes" id="UP000285301"/>
    </source>
</evidence>
<evidence type="ECO:0008006" key="4">
    <source>
        <dbReference type="Google" id="ProtNLM"/>
    </source>
</evidence>
<keyword evidence="3" id="KW-1185">Reference proteome</keyword>
<dbReference type="SUPFAM" id="SSF49899">
    <property type="entry name" value="Concanavalin A-like lectins/glucanases"/>
    <property type="match status" value="1"/>
</dbReference>
<evidence type="ECO:0000256" key="1">
    <source>
        <dbReference type="SAM" id="SignalP"/>
    </source>
</evidence>
<feature type="chain" id="PRO_5019415713" description="Galectin" evidence="1">
    <location>
        <begin position="21"/>
        <end position="305"/>
    </location>
</feature>
<dbReference type="EMBL" id="NCKU01007769">
    <property type="protein sequence ID" value="RWS02398.1"/>
    <property type="molecule type" value="Genomic_DNA"/>
</dbReference>
<protein>
    <recommendedName>
        <fullName evidence="4">Galectin</fullName>
    </recommendedName>
</protein>
<organism evidence="2 3">
    <name type="scientific">Dinothrombium tinctorium</name>
    <dbReference type="NCBI Taxonomy" id="1965070"/>
    <lineage>
        <taxon>Eukaryota</taxon>
        <taxon>Metazoa</taxon>
        <taxon>Ecdysozoa</taxon>
        <taxon>Arthropoda</taxon>
        <taxon>Chelicerata</taxon>
        <taxon>Arachnida</taxon>
        <taxon>Acari</taxon>
        <taxon>Acariformes</taxon>
        <taxon>Trombidiformes</taxon>
        <taxon>Prostigmata</taxon>
        <taxon>Anystina</taxon>
        <taxon>Parasitengona</taxon>
        <taxon>Trombidioidea</taxon>
        <taxon>Trombidiidae</taxon>
        <taxon>Dinothrombium</taxon>
    </lineage>
</organism>
<gene>
    <name evidence="2" type="ORF">B4U79_18489</name>
</gene>
<dbReference type="Gene3D" id="2.60.120.920">
    <property type="match status" value="1"/>
</dbReference>
<dbReference type="OrthoDB" id="10070943at2759"/>
<accession>A0A443QHB5</accession>
<feature type="signal peptide" evidence="1">
    <location>
        <begin position="1"/>
        <end position="20"/>
    </location>
</feature>
<dbReference type="AlphaFoldDB" id="A0A443QHB5"/>
<reference evidence="2 3" key="1">
    <citation type="journal article" date="2018" name="Gigascience">
        <title>Genomes of trombidid mites reveal novel predicted allergens and laterally-transferred genes associated with secondary metabolism.</title>
        <authorList>
            <person name="Dong X."/>
            <person name="Chaisiri K."/>
            <person name="Xia D."/>
            <person name="Armstrong S.D."/>
            <person name="Fang Y."/>
            <person name="Donnelly M.J."/>
            <person name="Kadowaki T."/>
            <person name="McGarry J.W."/>
            <person name="Darby A.C."/>
            <person name="Makepeace B.L."/>
        </authorList>
    </citation>
    <scope>NUCLEOTIDE SEQUENCE [LARGE SCALE GENOMIC DNA]</scope>
    <source>
        <strain evidence="2">UoL-WK</strain>
    </source>
</reference>
<evidence type="ECO:0000313" key="2">
    <source>
        <dbReference type="EMBL" id="RWS02398.1"/>
    </source>
</evidence>
<dbReference type="Proteomes" id="UP000285301">
    <property type="component" value="Unassembled WGS sequence"/>
</dbReference>
<sequence>MKNLQIIVILASVCLLLIEAHQSIGKYICEKGYSKNGYTKCLSIDDESDFETTNCYYTLPKDGLGAGQHFYQFEFKSGSYLSVGFTTREHFIQGIEMKGLLYDGRLNNERTFGSSIKQGDTIQLLLNVSDETLKMYVIHNDVPLGLGYDLKISEIPNLYPTIVVDGSAEVCIEKLENLPSKIERQPKICEGIEGDFEIVQVIQGEEVISSEYFKLHSWNSVKLHVKKWRGITPVETYSFIFDGEYDIGVSAFAWRGCYQNSCDVYQFFDVNVVDPRMEGDTLKIIGHNNKIDSYVNVKKLYASKN</sequence>
<comment type="caution">
    <text evidence="2">The sequence shown here is derived from an EMBL/GenBank/DDBJ whole genome shotgun (WGS) entry which is preliminary data.</text>
</comment>
<dbReference type="InterPro" id="IPR043136">
    <property type="entry name" value="B30.2/SPRY_sf"/>
</dbReference>
<name>A0A443QHB5_9ACAR</name>
<dbReference type="InterPro" id="IPR013320">
    <property type="entry name" value="ConA-like_dom_sf"/>
</dbReference>
<keyword evidence="1" id="KW-0732">Signal</keyword>
<proteinExistence type="predicted"/>